<accession>A0A151N6T1</accession>
<protein>
    <submittedName>
        <fullName evidence="2">Uncharacterized protein</fullName>
    </submittedName>
</protein>
<dbReference type="Proteomes" id="UP000050525">
    <property type="component" value="Unassembled WGS sequence"/>
</dbReference>
<keyword evidence="3" id="KW-1185">Reference proteome</keyword>
<reference evidence="2 3" key="1">
    <citation type="journal article" date="2012" name="Genome Biol.">
        <title>Sequencing three crocodilian genomes to illuminate the evolution of archosaurs and amniotes.</title>
        <authorList>
            <person name="St John J.A."/>
            <person name="Braun E.L."/>
            <person name="Isberg S.R."/>
            <person name="Miles L.G."/>
            <person name="Chong A.Y."/>
            <person name="Gongora J."/>
            <person name="Dalzell P."/>
            <person name="Moran C."/>
            <person name="Bed'hom B."/>
            <person name="Abzhanov A."/>
            <person name="Burgess S.C."/>
            <person name="Cooksey A.M."/>
            <person name="Castoe T.A."/>
            <person name="Crawford N.G."/>
            <person name="Densmore L.D."/>
            <person name="Drew J.C."/>
            <person name="Edwards S.V."/>
            <person name="Faircloth B.C."/>
            <person name="Fujita M.K."/>
            <person name="Greenwold M.J."/>
            <person name="Hoffmann F.G."/>
            <person name="Howard J.M."/>
            <person name="Iguchi T."/>
            <person name="Janes D.E."/>
            <person name="Khan S.Y."/>
            <person name="Kohno S."/>
            <person name="de Koning A.J."/>
            <person name="Lance S.L."/>
            <person name="McCarthy F.M."/>
            <person name="McCormack J.E."/>
            <person name="Merchant M.E."/>
            <person name="Peterson D.G."/>
            <person name="Pollock D.D."/>
            <person name="Pourmand N."/>
            <person name="Raney B.J."/>
            <person name="Roessler K.A."/>
            <person name="Sanford J.R."/>
            <person name="Sawyer R.H."/>
            <person name="Schmidt C.J."/>
            <person name="Triplett E.W."/>
            <person name="Tuberville T.D."/>
            <person name="Venegas-Anaya M."/>
            <person name="Howard J.T."/>
            <person name="Jarvis E.D."/>
            <person name="Guillette L.J.Jr."/>
            <person name="Glenn T.C."/>
            <person name="Green R.E."/>
            <person name="Ray D.A."/>
        </authorList>
    </citation>
    <scope>NUCLEOTIDE SEQUENCE [LARGE SCALE GENOMIC DNA]</scope>
    <source>
        <strain evidence="2">KSC_2009_1</strain>
    </source>
</reference>
<dbReference type="AlphaFoldDB" id="A0A151N6T1"/>
<dbReference type="EMBL" id="AKHW03003911">
    <property type="protein sequence ID" value="KYO32533.1"/>
    <property type="molecule type" value="Genomic_DNA"/>
</dbReference>
<comment type="caution">
    <text evidence="2">The sequence shown here is derived from an EMBL/GenBank/DDBJ whole genome shotgun (WGS) entry which is preliminary data.</text>
</comment>
<feature type="region of interest" description="Disordered" evidence="1">
    <location>
        <begin position="117"/>
        <end position="159"/>
    </location>
</feature>
<name>A0A151N6T1_ALLMI</name>
<evidence type="ECO:0000313" key="3">
    <source>
        <dbReference type="Proteomes" id="UP000050525"/>
    </source>
</evidence>
<evidence type="ECO:0000256" key="1">
    <source>
        <dbReference type="SAM" id="MobiDB-lite"/>
    </source>
</evidence>
<sequence>MAPVQTSLHGSQDESHSNQIHSRQFCCNSFLIALILQAQAICFGENEAPTVMCPRQLVPLLPFPWFHPQNRQMDIEVVGCVKMALSKLQTYYQKSVVEDGEDVAKAIWHRDMWHGIIEHPPSREGGGDSEEEEGTSRTEDNNSDSRQQQQVLQWELERQ</sequence>
<proteinExistence type="predicted"/>
<evidence type="ECO:0000313" key="2">
    <source>
        <dbReference type="EMBL" id="KYO32533.1"/>
    </source>
</evidence>
<gene>
    <name evidence="2" type="ORF">Y1Q_0013044</name>
</gene>
<organism evidence="2 3">
    <name type="scientific">Alligator mississippiensis</name>
    <name type="common">American alligator</name>
    <dbReference type="NCBI Taxonomy" id="8496"/>
    <lineage>
        <taxon>Eukaryota</taxon>
        <taxon>Metazoa</taxon>
        <taxon>Chordata</taxon>
        <taxon>Craniata</taxon>
        <taxon>Vertebrata</taxon>
        <taxon>Euteleostomi</taxon>
        <taxon>Archelosauria</taxon>
        <taxon>Archosauria</taxon>
        <taxon>Crocodylia</taxon>
        <taxon>Alligatoridae</taxon>
        <taxon>Alligatorinae</taxon>
        <taxon>Alligator</taxon>
    </lineage>
</organism>
<feature type="compositionally biased region" description="Basic and acidic residues" evidence="1">
    <location>
        <begin position="117"/>
        <end position="126"/>
    </location>
</feature>